<dbReference type="FunFam" id="1.10.8.10:FF:000001">
    <property type="entry name" value="Elongation factor Ts"/>
    <property type="match status" value="1"/>
</dbReference>
<dbReference type="InterPro" id="IPR036402">
    <property type="entry name" value="EF-Ts_dimer_sf"/>
</dbReference>
<proteinExistence type="inferred from homology"/>
<reference evidence="10" key="1">
    <citation type="submission" date="2017-09" db="EMBL/GenBank/DDBJ databases">
        <title>Depth-based differentiation of microbial function through sediment-hosted aquifers and enrichment of novel symbionts in the deep terrestrial subsurface.</title>
        <authorList>
            <person name="Probst A.J."/>
            <person name="Ladd B."/>
            <person name="Jarett J.K."/>
            <person name="Geller-Mcgrath D.E."/>
            <person name="Sieber C.M.K."/>
            <person name="Emerson J.B."/>
            <person name="Anantharaman K."/>
            <person name="Thomas B.C."/>
            <person name="Malmstrom R."/>
            <person name="Stieglmeier M."/>
            <person name="Klingl A."/>
            <person name="Woyke T."/>
            <person name="Ryan C.M."/>
            <person name="Banfield J.F."/>
        </authorList>
    </citation>
    <scope>NUCLEOTIDE SEQUENCE [LARGE SCALE GENOMIC DNA]</scope>
</reference>
<dbReference type="Gene3D" id="3.30.479.20">
    <property type="entry name" value="Elongation factor Ts, dimerisation domain"/>
    <property type="match status" value="1"/>
</dbReference>
<comment type="subcellular location">
    <subcellularLocation>
        <location evidence="5 7">Cytoplasm</location>
    </subcellularLocation>
</comment>
<dbReference type="PANTHER" id="PTHR11741:SF0">
    <property type="entry name" value="ELONGATION FACTOR TS, MITOCHONDRIAL"/>
    <property type="match status" value="1"/>
</dbReference>
<accession>A0A2M7Z6S7</accession>
<dbReference type="InterPro" id="IPR018101">
    <property type="entry name" value="Transl_elong_Ts_CS"/>
</dbReference>
<comment type="similarity">
    <text evidence="1 5 6">Belongs to the EF-Ts family.</text>
</comment>
<evidence type="ECO:0000259" key="8">
    <source>
        <dbReference type="Pfam" id="PF00889"/>
    </source>
</evidence>
<comment type="caution">
    <text evidence="9">The sequence shown here is derived from an EMBL/GenBank/DDBJ whole genome shotgun (WGS) entry which is preliminary data.</text>
</comment>
<evidence type="ECO:0000256" key="5">
    <source>
        <dbReference type="HAMAP-Rule" id="MF_00050"/>
    </source>
</evidence>
<dbReference type="Pfam" id="PF00889">
    <property type="entry name" value="EF_TS"/>
    <property type="match status" value="1"/>
</dbReference>
<sequence length="217" mass="24076">MMSINTSDISKLREQTGAGILDCKKALEEAGGNYETAIDILRKKGVAKAAKRAGKIASEGVVVSYIHGQNKVATLVELNCETDFVAKNEKFISLAKDIAMHIVATSPVYVNREDVPVELIEKEKDIYREQLQAEGKPAEIIEKILEGKLNKFYSEICLLDQAYIKDEDKTIGELLTTATSEIGEKVSLRRFVRFEVGEGMEKKGCDFIAEVQEQLGE</sequence>
<evidence type="ECO:0000313" key="9">
    <source>
        <dbReference type="EMBL" id="PJA89795.1"/>
    </source>
</evidence>
<dbReference type="GO" id="GO:0005737">
    <property type="term" value="C:cytoplasm"/>
    <property type="evidence" value="ECO:0007669"/>
    <property type="project" value="UniProtKB-SubCell"/>
</dbReference>
<dbReference type="InterPro" id="IPR009060">
    <property type="entry name" value="UBA-like_sf"/>
</dbReference>
<evidence type="ECO:0000256" key="4">
    <source>
        <dbReference type="ARBA" id="ARBA00022917"/>
    </source>
</evidence>
<dbReference type="Proteomes" id="UP000230843">
    <property type="component" value="Unassembled WGS sequence"/>
</dbReference>
<protein>
    <recommendedName>
        <fullName evidence="2 5">Elongation factor Ts</fullName>
        <shortName evidence="5">EF-Ts</shortName>
    </recommendedName>
</protein>
<dbReference type="SUPFAM" id="SSF46934">
    <property type="entry name" value="UBA-like"/>
    <property type="match status" value="1"/>
</dbReference>
<keyword evidence="3 5" id="KW-0251">Elongation factor</keyword>
<dbReference type="InterPro" id="IPR001816">
    <property type="entry name" value="Transl_elong_EFTs/EF1B"/>
</dbReference>
<dbReference type="PROSITE" id="PS01127">
    <property type="entry name" value="EF_TS_2"/>
    <property type="match status" value="1"/>
</dbReference>
<evidence type="ECO:0000256" key="6">
    <source>
        <dbReference type="RuleBase" id="RU000642"/>
    </source>
</evidence>
<dbReference type="PROSITE" id="PS01126">
    <property type="entry name" value="EF_TS_1"/>
    <property type="match status" value="1"/>
</dbReference>
<evidence type="ECO:0000256" key="3">
    <source>
        <dbReference type="ARBA" id="ARBA00022768"/>
    </source>
</evidence>
<dbReference type="FunFam" id="1.10.286.20:FF:000001">
    <property type="entry name" value="Elongation factor Ts"/>
    <property type="match status" value="1"/>
</dbReference>
<evidence type="ECO:0000256" key="7">
    <source>
        <dbReference type="RuleBase" id="RU000643"/>
    </source>
</evidence>
<feature type="region of interest" description="Involved in Mg(2+) ion dislocation from EF-Tu" evidence="5">
    <location>
        <begin position="82"/>
        <end position="85"/>
    </location>
</feature>
<dbReference type="SUPFAM" id="SSF54713">
    <property type="entry name" value="Elongation factor Ts (EF-Ts), dimerisation domain"/>
    <property type="match status" value="1"/>
</dbReference>
<keyword evidence="5" id="KW-0963">Cytoplasm</keyword>
<dbReference type="EMBL" id="PFVJ01000049">
    <property type="protein sequence ID" value="PJA89795.1"/>
    <property type="molecule type" value="Genomic_DNA"/>
</dbReference>
<evidence type="ECO:0000313" key="10">
    <source>
        <dbReference type="Proteomes" id="UP000230843"/>
    </source>
</evidence>
<evidence type="ECO:0000256" key="2">
    <source>
        <dbReference type="ARBA" id="ARBA00016956"/>
    </source>
</evidence>
<organism evidence="9 10">
    <name type="scientific">Candidatus Magasanikbacteria bacterium CG_4_9_14_3_um_filter_32_9</name>
    <dbReference type="NCBI Taxonomy" id="1974644"/>
    <lineage>
        <taxon>Bacteria</taxon>
        <taxon>Candidatus Magasanikiibacteriota</taxon>
    </lineage>
</organism>
<comment type="function">
    <text evidence="5 6">Associates with the EF-Tu.GDP complex and induces the exchange of GDP to GTP. It remains bound to the aminoacyl-tRNA.EF-Tu.GTP complex up to the GTP hydrolysis stage on the ribosome.</text>
</comment>
<evidence type="ECO:0000256" key="1">
    <source>
        <dbReference type="ARBA" id="ARBA00005532"/>
    </source>
</evidence>
<dbReference type="NCBIfam" id="TIGR00116">
    <property type="entry name" value="tsf"/>
    <property type="match status" value="2"/>
</dbReference>
<dbReference type="GO" id="GO:0003746">
    <property type="term" value="F:translation elongation factor activity"/>
    <property type="evidence" value="ECO:0007669"/>
    <property type="project" value="UniProtKB-UniRule"/>
</dbReference>
<gene>
    <name evidence="5 9" type="primary">tsf</name>
    <name evidence="9" type="ORF">CO137_02345</name>
</gene>
<name>A0A2M7Z6S7_9BACT</name>
<dbReference type="Gene3D" id="1.10.8.10">
    <property type="entry name" value="DNA helicase RuvA subunit, C-terminal domain"/>
    <property type="match status" value="1"/>
</dbReference>
<keyword evidence="4 5" id="KW-0648">Protein biosynthesis</keyword>
<dbReference type="Gene3D" id="1.10.286.20">
    <property type="match status" value="1"/>
</dbReference>
<dbReference type="HAMAP" id="MF_00050">
    <property type="entry name" value="EF_Ts"/>
    <property type="match status" value="1"/>
</dbReference>
<dbReference type="AlphaFoldDB" id="A0A2M7Z6S7"/>
<dbReference type="InterPro" id="IPR014039">
    <property type="entry name" value="Transl_elong_EFTs/EF1B_dimer"/>
</dbReference>
<dbReference type="CDD" id="cd14275">
    <property type="entry name" value="UBA_EF-Ts"/>
    <property type="match status" value="1"/>
</dbReference>
<feature type="domain" description="Translation elongation factor EFTs/EF1B dimerisation" evidence="8">
    <location>
        <begin position="51"/>
        <end position="198"/>
    </location>
</feature>
<dbReference type="PANTHER" id="PTHR11741">
    <property type="entry name" value="ELONGATION FACTOR TS"/>
    <property type="match status" value="1"/>
</dbReference>